<keyword evidence="1" id="KW-1133">Transmembrane helix</keyword>
<dbReference type="EMBL" id="CP036287">
    <property type="protein sequence ID" value="QDU66938.1"/>
    <property type="molecule type" value="Genomic_DNA"/>
</dbReference>
<feature type="transmembrane region" description="Helical" evidence="1">
    <location>
        <begin position="115"/>
        <end position="134"/>
    </location>
</feature>
<feature type="transmembrane region" description="Helical" evidence="1">
    <location>
        <begin position="238"/>
        <end position="258"/>
    </location>
</feature>
<accession>A0A518BIZ4</accession>
<organism evidence="2 3">
    <name type="scientific">Engelhardtia mirabilis</name>
    <dbReference type="NCBI Taxonomy" id="2528011"/>
    <lineage>
        <taxon>Bacteria</taxon>
        <taxon>Pseudomonadati</taxon>
        <taxon>Planctomycetota</taxon>
        <taxon>Planctomycetia</taxon>
        <taxon>Planctomycetia incertae sedis</taxon>
        <taxon>Engelhardtia</taxon>
    </lineage>
</organism>
<proteinExistence type="predicted"/>
<keyword evidence="3" id="KW-1185">Reference proteome</keyword>
<evidence type="ECO:0000313" key="3">
    <source>
        <dbReference type="Proteomes" id="UP000316921"/>
    </source>
</evidence>
<evidence type="ECO:0000256" key="1">
    <source>
        <dbReference type="SAM" id="Phobius"/>
    </source>
</evidence>
<feature type="transmembrane region" description="Helical" evidence="1">
    <location>
        <begin position="146"/>
        <end position="163"/>
    </location>
</feature>
<keyword evidence="1" id="KW-0812">Transmembrane</keyword>
<evidence type="ECO:0000313" key="2">
    <source>
        <dbReference type="EMBL" id="QDU66938.1"/>
    </source>
</evidence>
<dbReference type="Proteomes" id="UP000316921">
    <property type="component" value="Chromosome"/>
</dbReference>
<keyword evidence="1" id="KW-0472">Membrane</keyword>
<protein>
    <submittedName>
        <fullName evidence="2">Uncharacterized protein</fullName>
    </submittedName>
</protein>
<reference evidence="2 3" key="1">
    <citation type="submission" date="2019-02" db="EMBL/GenBank/DDBJ databases">
        <title>Deep-cultivation of Planctomycetes and their phenomic and genomic characterization uncovers novel biology.</title>
        <authorList>
            <person name="Wiegand S."/>
            <person name="Jogler M."/>
            <person name="Boedeker C."/>
            <person name="Pinto D."/>
            <person name="Vollmers J."/>
            <person name="Rivas-Marin E."/>
            <person name="Kohn T."/>
            <person name="Peeters S.H."/>
            <person name="Heuer A."/>
            <person name="Rast P."/>
            <person name="Oberbeckmann S."/>
            <person name="Bunk B."/>
            <person name="Jeske O."/>
            <person name="Meyerdierks A."/>
            <person name="Storesund J.E."/>
            <person name="Kallscheuer N."/>
            <person name="Luecker S."/>
            <person name="Lage O.M."/>
            <person name="Pohl T."/>
            <person name="Merkel B.J."/>
            <person name="Hornburger P."/>
            <person name="Mueller R.-W."/>
            <person name="Bruemmer F."/>
            <person name="Labrenz M."/>
            <person name="Spormann A.M."/>
            <person name="Op den Camp H."/>
            <person name="Overmann J."/>
            <person name="Amann R."/>
            <person name="Jetten M.S.M."/>
            <person name="Mascher T."/>
            <person name="Medema M.H."/>
            <person name="Devos D.P."/>
            <person name="Kaster A.-K."/>
            <person name="Ovreas L."/>
            <person name="Rohde M."/>
            <person name="Galperin M.Y."/>
            <person name="Jogler C."/>
        </authorList>
    </citation>
    <scope>NUCLEOTIDE SEQUENCE [LARGE SCALE GENOMIC DNA]</scope>
    <source>
        <strain evidence="2 3">Pla133</strain>
    </source>
</reference>
<feature type="transmembrane region" description="Helical" evidence="1">
    <location>
        <begin position="199"/>
        <end position="226"/>
    </location>
</feature>
<dbReference type="AlphaFoldDB" id="A0A518BIZ4"/>
<name>A0A518BIZ4_9BACT</name>
<dbReference type="KEGG" id="pbap:Pla133_20140"/>
<sequence>MSEDGSRTDRPKRVALSARPLWGLIVALVLAVGLSWPLAVSGAGSVQAHPLGESSATASGHVLAWGLWSAGGPSGPFVERRVASPGGVFLGDGEHGAVWRLVGSELASIVGVHQAANLLTLSILMASGVLAYLVARRLRLSRIQSILAAVLWVASPALIERGLASHAGLAPPTVPAAALLAAALVRLRRPLAAAMALGVVGAFAAAAGEGTALAAALAAAAGAWFARPAMPRVTGGPTVVALGLTLALSTTLAAALWLDWARDEALGSAAGPDAVALVDGPAESPGVGGGWPSSALPERIGSAPIDRRPIAGPSPFHPLTRLLVTGHPEGGTGQPAERKRPAPALGLAAILLGAVVVLRVPTWRRPAIVGLVALSVAALARSLWLEAAVLPLATLTMALVAARGVAAIRSRPIAMAIGGLALLEAVALPWPLQRWAPSSNLEQLAASPVPGAILDLPVRAGSQAAHSRQVIHQRSTPLALFPERSGGSLEALVRRAPSVGHLLLGQVPPEPEQLAAELEWVGVGHLMAEKGALLPAMVDALDALPGWERAPDDAVVHWWYRTRGLWTADAHDMNPSVSAAR</sequence>
<dbReference type="RefSeq" id="WP_419192312.1">
    <property type="nucleotide sequence ID" value="NZ_CP036287.1"/>
</dbReference>
<feature type="transmembrane region" description="Helical" evidence="1">
    <location>
        <begin position="21"/>
        <end position="39"/>
    </location>
</feature>
<feature type="transmembrane region" description="Helical" evidence="1">
    <location>
        <begin position="344"/>
        <end position="363"/>
    </location>
</feature>
<feature type="transmembrane region" description="Helical" evidence="1">
    <location>
        <begin position="383"/>
        <end position="401"/>
    </location>
</feature>
<feature type="transmembrane region" description="Helical" evidence="1">
    <location>
        <begin position="169"/>
        <end position="187"/>
    </location>
</feature>
<gene>
    <name evidence="2" type="ORF">Pla133_20140</name>
</gene>